<reference evidence="3" key="1">
    <citation type="journal article" date="2019" name="Nat. Commun.">
        <title>The genome of broomcorn millet.</title>
        <authorList>
            <person name="Zou C."/>
            <person name="Miki D."/>
            <person name="Li D."/>
            <person name="Tang Q."/>
            <person name="Xiao L."/>
            <person name="Rajput S."/>
            <person name="Deng P."/>
            <person name="Jia W."/>
            <person name="Huang R."/>
            <person name="Zhang M."/>
            <person name="Sun Y."/>
            <person name="Hu J."/>
            <person name="Fu X."/>
            <person name="Schnable P.S."/>
            <person name="Li F."/>
            <person name="Zhang H."/>
            <person name="Feng B."/>
            <person name="Zhu X."/>
            <person name="Liu R."/>
            <person name="Schnable J.C."/>
            <person name="Zhu J.-K."/>
            <person name="Zhang H."/>
        </authorList>
    </citation>
    <scope>NUCLEOTIDE SEQUENCE [LARGE SCALE GENOMIC DNA]</scope>
</reference>
<dbReference type="EMBL" id="PQIB02000001">
    <property type="protein sequence ID" value="RLN39100.1"/>
    <property type="molecule type" value="Genomic_DNA"/>
</dbReference>
<feature type="compositionally biased region" description="Low complexity" evidence="1">
    <location>
        <begin position="107"/>
        <end position="116"/>
    </location>
</feature>
<gene>
    <name evidence="2" type="ORF">C2845_PM01G37540</name>
</gene>
<dbReference type="Proteomes" id="UP000275267">
    <property type="component" value="Unassembled WGS sequence"/>
</dbReference>
<feature type="region of interest" description="Disordered" evidence="1">
    <location>
        <begin position="82"/>
        <end position="116"/>
    </location>
</feature>
<dbReference type="AlphaFoldDB" id="A0A3L6TFV6"/>
<protein>
    <submittedName>
        <fullName evidence="2">Uncharacterized protein</fullName>
    </submittedName>
</protein>
<comment type="caution">
    <text evidence="2">The sequence shown here is derived from an EMBL/GenBank/DDBJ whole genome shotgun (WGS) entry which is preliminary data.</text>
</comment>
<evidence type="ECO:0000256" key="1">
    <source>
        <dbReference type="SAM" id="MobiDB-lite"/>
    </source>
</evidence>
<name>A0A3L6TFV6_PANMI</name>
<keyword evidence="3" id="KW-1185">Reference proteome</keyword>
<proteinExistence type="predicted"/>
<evidence type="ECO:0000313" key="3">
    <source>
        <dbReference type="Proteomes" id="UP000275267"/>
    </source>
</evidence>
<organism evidence="2 3">
    <name type="scientific">Panicum miliaceum</name>
    <name type="common">Proso millet</name>
    <name type="synonym">Broomcorn millet</name>
    <dbReference type="NCBI Taxonomy" id="4540"/>
    <lineage>
        <taxon>Eukaryota</taxon>
        <taxon>Viridiplantae</taxon>
        <taxon>Streptophyta</taxon>
        <taxon>Embryophyta</taxon>
        <taxon>Tracheophyta</taxon>
        <taxon>Spermatophyta</taxon>
        <taxon>Magnoliopsida</taxon>
        <taxon>Liliopsida</taxon>
        <taxon>Poales</taxon>
        <taxon>Poaceae</taxon>
        <taxon>PACMAD clade</taxon>
        <taxon>Panicoideae</taxon>
        <taxon>Panicodae</taxon>
        <taxon>Paniceae</taxon>
        <taxon>Panicinae</taxon>
        <taxon>Panicum</taxon>
        <taxon>Panicum sect. Panicum</taxon>
    </lineage>
</organism>
<evidence type="ECO:0000313" key="2">
    <source>
        <dbReference type="EMBL" id="RLN39100.1"/>
    </source>
</evidence>
<feature type="compositionally biased region" description="Basic residues" evidence="1">
    <location>
        <begin position="84"/>
        <end position="94"/>
    </location>
</feature>
<sequence length="116" mass="12393">MQPPTASLSPPFASMMVTWPAASSSPFDICPHRSSSPALLFEPAFTTTPTVWWLLPPDSPLSSQRSPSKSSLVLASVPPSLNRVHYRPGRHRPKCPASQPTLPPPSSATLAAPDLL</sequence>
<accession>A0A3L6TFV6</accession>